<reference evidence="7 8" key="1">
    <citation type="journal article" date="2012" name="BMC Genomics">
        <title>Complete genome sequence of Saccharothrix espanaensis DSM 44229T and comparison to the other completely sequenced Pseudonocardiaceae.</title>
        <authorList>
            <person name="Strobel T."/>
            <person name="Al-Dilaimi A."/>
            <person name="Blom J."/>
            <person name="Gessner A."/>
            <person name="Kalinowski J."/>
            <person name="Luzhetska M."/>
            <person name="Puhler A."/>
            <person name="Szczepanowski R."/>
            <person name="Bechthold A."/>
            <person name="Ruckert C."/>
        </authorList>
    </citation>
    <scope>NUCLEOTIDE SEQUENCE [LARGE SCALE GENOMIC DNA]</scope>
    <source>
        <strain evidence="8">ATCC 51144 / DSM 44229 / JCM 9112 / NBRC 15066 / NRRL 15764</strain>
    </source>
</reference>
<dbReference type="Pfam" id="PF00916">
    <property type="entry name" value="Sulfate_transp"/>
    <property type="match status" value="1"/>
</dbReference>
<dbReference type="RefSeq" id="WP_015103817.1">
    <property type="nucleotide sequence ID" value="NC_019673.1"/>
</dbReference>
<dbReference type="GO" id="GO:0016020">
    <property type="term" value="C:membrane"/>
    <property type="evidence" value="ECO:0007669"/>
    <property type="project" value="UniProtKB-SubCell"/>
</dbReference>
<evidence type="ECO:0000256" key="2">
    <source>
        <dbReference type="ARBA" id="ARBA00022692"/>
    </source>
</evidence>
<evidence type="ECO:0000256" key="3">
    <source>
        <dbReference type="ARBA" id="ARBA00022989"/>
    </source>
</evidence>
<evidence type="ECO:0000313" key="8">
    <source>
        <dbReference type="Proteomes" id="UP000006281"/>
    </source>
</evidence>
<dbReference type="STRING" id="1179773.BN6_64630"/>
<dbReference type="eggNOG" id="COG0659">
    <property type="taxonomic scope" value="Bacteria"/>
</dbReference>
<evidence type="ECO:0000256" key="4">
    <source>
        <dbReference type="ARBA" id="ARBA00023136"/>
    </source>
</evidence>
<proteinExistence type="predicted"/>
<keyword evidence="3 5" id="KW-1133">Transmembrane helix</keyword>
<dbReference type="Proteomes" id="UP000006281">
    <property type="component" value="Chromosome"/>
</dbReference>
<feature type="transmembrane region" description="Helical" evidence="5">
    <location>
        <begin position="86"/>
        <end position="105"/>
    </location>
</feature>
<keyword evidence="2 5" id="KW-0812">Transmembrane</keyword>
<comment type="subcellular location">
    <subcellularLocation>
        <location evidence="1">Membrane</location>
        <topology evidence="1">Multi-pass membrane protein</topology>
    </subcellularLocation>
</comment>
<dbReference type="AlphaFoldDB" id="K0K5Z2"/>
<gene>
    <name evidence="7" type="ordered locus">BN6_64630</name>
</gene>
<keyword evidence="4 5" id="KW-0472">Membrane</keyword>
<evidence type="ECO:0000256" key="5">
    <source>
        <dbReference type="SAM" id="Phobius"/>
    </source>
</evidence>
<feature type="transmembrane region" description="Helical" evidence="5">
    <location>
        <begin position="12"/>
        <end position="27"/>
    </location>
</feature>
<protein>
    <submittedName>
        <fullName evidence="7">Putative membrane protein</fullName>
    </submittedName>
</protein>
<evidence type="ECO:0000313" key="7">
    <source>
        <dbReference type="EMBL" id="CCH33706.1"/>
    </source>
</evidence>
<dbReference type="HOGENOM" id="CLU_1957977_0_0_11"/>
<dbReference type="KEGG" id="sesp:BN6_64630"/>
<dbReference type="PATRIC" id="fig|1179773.3.peg.6515"/>
<dbReference type="EMBL" id="HE804045">
    <property type="protein sequence ID" value="CCH33706.1"/>
    <property type="molecule type" value="Genomic_DNA"/>
</dbReference>
<evidence type="ECO:0000256" key="1">
    <source>
        <dbReference type="ARBA" id="ARBA00004141"/>
    </source>
</evidence>
<feature type="transmembrane region" description="Helical" evidence="5">
    <location>
        <begin position="39"/>
        <end position="56"/>
    </location>
</feature>
<keyword evidence="8" id="KW-1185">Reference proteome</keyword>
<sequence>MGRVAGDPSARSALVLGLCGLAVIVFWKKAPARLRHVPGPLAAVVVVAALAASTQADVRKLSVGALVDAVSLPTAESATALLTPHALGTALVFALIASAESLFGASAVDRMHTARCGGRTGARRWCWC</sequence>
<dbReference type="InterPro" id="IPR011547">
    <property type="entry name" value="SLC26A/SulP_dom"/>
</dbReference>
<organism evidence="7 8">
    <name type="scientific">Saccharothrix espanaensis (strain ATCC 51144 / DSM 44229 / JCM 9112 / NBRC 15066 / NRRL 15764)</name>
    <dbReference type="NCBI Taxonomy" id="1179773"/>
    <lineage>
        <taxon>Bacteria</taxon>
        <taxon>Bacillati</taxon>
        <taxon>Actinomycetota</taxon>
        <taxon>Actinomycetes</taxon>
        <taxon>Pseudonocardiales</taxon>
        <taxon>Pseudonocardiaceae</taxon>
        <taxon>Saccharothrix</taxon>
    </lineage>
</organism>
<accession>K0K5Z2</accession>
<name>K0K5Z2_SACES</name>
<evidence type="ECO:0000259" key="6">
    <source>
        <dbReference type="Pfam" id="PF00916"/>
    </source>
</evidence>
<feature type="domain" description="SLC26A/SulP transporter" evidence="6">
    <location>
        <begin position="13"/>
        <end position="115"/>
    </location>
</feature>